<dbReference type="Proteomes" id="UP001595444">
    <property type="component" value="Unassembled WGS sequence"/>
</dbReference>
<keyword evidence="2" id="KW-1003">Cell membrane</keyword>
<feature type="signal peptide" evidence="9">
    <location>
        <begin position="1"/>
        <end position="21"/>
    </location>
</feature>
<keyword evidence="7" id="KW-0175">Coiled coil</keyword>
<keyword evidence="12" id="KW-1185">Reference proteome</keyword>
<dbReference type="Pfam" id="PF01618">
    <property type="entry name" value="MotA_ExbB"/>
    <property type="match status" value="1"/>
</dbReference>
<comment type="similarity">
    <text evidence="6">Belongs to the exbB/tolQ family.</text>
</comment>
<evidence type="ECO:0000256" key="3">
    <source>
        <dbReference type="ARBA" id="ARBA00022692"/>
    </source>
</evidence>
<evidence type="ECO:0000256" key="2">
    <source>
        <dbReference type="ARBA" id="ARBA00022475"/>
    </source>
</evidence>
<feature type="transmembrane region" description="Helical" evidence="8">
    <location>
        <begin position="397"/>
        <end position="418"/>
    </location>
</feature>
<dbReference type="PANTHER" id="PTHR30625">
    <property type="entry name" value="PROTEIN TOLQ"/>
    <property type="match status" value="1"/>
</dbReference>
<keyword evidence="9" id="KW-0732">Signal</keyword>
<organism evidence="11 12">
    <name type="scientific">Kordiimonas pumila</name>
    <dbReference type="NCBI Taxonomy" id="2161677"/>
    <lineage>
        <taxon>Bacteria</taxon>
        <taxon>Pseudomonadati</taxon>
        <taxon>Pseudomonadota</taxon>
        <taxon>Alphaproteobacteria</taxon>
        <taxon>Kordiimonadales</taxon>
        <taxon>Kordiimonadaceae</taxon>
        <taxon>Kordiimonas</taxon>
    </lineage>
</organism>
<name>A0ABV7D6Y8_9PROT</name>
<evidence type="ECO:0000256" key="4">
    <source>
        <dbReference type="ARBA" id="ARBA00022989"/>
    </source>
</evidence>
<evidence type="ECO:0000256" key="7">
    <source>
        <dbReference type="SAM" id="Coils"/>
    </source>
</evidence>
<evidence type="ECO:0000256" key="8">
    <source>
        <dbReference type="SAM" id="Phobius"/>
    </source>
</evidence>
<feature type="chain" id="PRO_5046634003" evidence="9">
    <location>
        <begin position="22"/>
        <end position="454"/>
    </location>
</feature>
<feature type="transmembrane region" description="Helical" evidence="8">
    <location>
        <begin position="353"/>
        <end position="377"/>
    </location>
</feature>
<evidence type="ECO:0000256" key="5">
    <source>
        <dbReference type="ARBA" id="ARBA00023136"/>
    </source>
</evidence>
<evidence type="ECO:0000256" key="6">
    <source>
        <dbReference type="RuleBase" id="RU004057"/>
    </source>
</evidence>
<feature type="coiled-coil region" evidence="7">
    <location>
        <begin position="55"/>
        <end position="99"/>
    </location>
</feature>
<dbReference type="PIRSF" id="PIRSF037714">
    <property type="entry name" value="TolR"/>
    <property type="match status" value="1"/>
</dbReference>
<evidence type="ECO:0000256" key="1">
    <source>
        <dbReference type="ARBA" id="ARBA00004651"/>
    </source>
</evidence>
<evidence type="ECO:0000256" key="9">
    <source>
        <dbReference type="SAM" id="SignalP"/>
    </source>
</evidence>
<evidence type="ECO:0000313" key="11">
    <source>
        <dbReference type="EMBL" id="MFC3052425.1"/>
    </source>
</evidence>
<proteinExistence type="inferred from homology"/>
<keyword evidence="5 8" id="KW-0472">Membrane</keyword>
<dbReference type="InterPro" id="IPR017270">
    <property type="entry name" value="MotA/TolQ/ExbB-rel"/>
</dbReference>
<reference evidence="12" key="1">
    <citation type="journal article" date="2019" name="Int. J. Syst. Evol. Microbiol.">
        <title>The Global Catalogue of Microorganisms (GCM) 10K type strain sequencing project: providing services to taxonomists for standard genome sequencing and annotation.</title>
        <authorList>
            <consortium name="The Broad Institute Genomics Platform"/>
            <consortium name="The Broad Institute Genome Sequencing Center for Infectious Disease"/>
            <person name="Wu L."/>
            <person name="Ma J."/>
        </authorList>
    </citation>
    <scope>NUCLEOTIDE SEQUENCE [LARGE SCALE GENOMIC DNA]</scope>
    <source>
        <strain evidence="12">KCTC 62164</strain>
    </source>
</reference>
<feature type="transmembrane region" description="Helical" evidence="8">
    <location>
        <begin position="272"/>
        <end position="297"/>
    </location>
</feature>
<evidence type="ECO:0000313" key="12">
    <source>
        <dbReference type="Proteomes" id="UP001595444"/>
    </source>
</evidence>
<dbReference type="RefSeq" id="WP_194213910.1">
    <property type="nucleotide sequence ID" value="NZ_CP061205.1"/>
</dbReference>
<dbReference type="InterPro" id="IPR050790">
    <property type="entry name" value="ExbB/TolQ_transport"/>
</dbReference>
<gene>
    <name evidence="11" type="ORF">ACFOKA_10985</name>
</gene>
<comment type="caution">
    <text evidence="11">The sequence shown here is derived from an EMBL/GenBank/DDBJ whole genome shotgun (WGS) entry which is preliminary data.</text>
</comment>
<keyword evidence="3 8" id="KW-0812">Transmembrane</keyword>
<evidence type="ECO:0000259" key="10">
    <source>
        <dbReference type="Pfam" id="PF01618"/>
    </source>
</evidence>
<comment type="subcellular location">
    <subcellularLocation>
        <location evidence="1">Cell membrane</location>
        <topology evidence="1">Multi-pass membrane protein</topology>
    </subcellularLocation>
    <subcellularLocation>
        <location evidence="6">Membrane</location>
        <topology evidence="6">Multi-pass membrane protein</topology>
    </subcellularLocation>
</comment>
<dbReference type="InterPro" id="IPR002898">
    <property type="entry name" value="MotA_ExbB_proton_chnl"/>
</dbReference>
<keyword evidence="4 8" id="KW-1133">Transmembrane helix</keyword>
<dbReference type="PANTHER" id="PTHR30625:SF11">
    <property type="entry name" value="MOTA_TOLQ_EXBB PROTON CHANNEL DOMAIN-CONTAINING PROTEIN"/>
    <property type="match status" value="1"/>
</dbReference>
<accession>A0ABV7D6Y8</accession>
<protein>
    <submittedName>
        <fullName evidence="11">MotA/TolQ/ExbB proton channel family protein</fullName>
    </submittedName>
</protein>
<keyword evidence="6" id="KW-0813">Transport</keyword>
<feature type="domain" description="MotA/TolQ/ExbB proton channel" evidence="10">
    <location>
        <begin position="316"/>
        <end position="434"/>
    </location>
</feature>
<dbReference type="EMBL" id="JBHRSL010000010">
    <property type="protein sequence ID" value="MFC3052425.1"/>
    <property type="molecule type" value="Genomic_DNA"/>
</dbReference>
<keyword evidence="6" id="KW-0653">Protein transport</keyword>
<sequence length="454" mass="49021">MKKILTSVAIIALGLTGSAQAQDADMQSLLNKVRNGTVSESAAHKQREQEFLKAKQDQQSLLTKAEAKQAELERESARLEEARRQNEAEITRQLEVQRERLGQLSELFGVLQQAAGDARSTISTSHITLDNPGRMAEIDTLVEKASESSDLPTLNEIRAWPAQMMLEMVGSGQVKTFSADVRLNDGNTQTMDVTRVGDFVIVGDGKYLQMNSKGEISELQRQPSSRFTSTVSAFENATTGLHALGIDPTRGQLLNLEVEKPTIMERLDQGGLIGYLTLALGAIGVVLAVFQWFYLALVTGKVKKQIRSDVANTNNPLGRVLAVYENNKSVDVETLELKLDEAILKETPALERFLTLIKLISAVAPLFGLLGTVTGMIETFQAITLFGTGDPSQMAGGISAALMTTVEGLVVAIPTLLLHSFVSGSSKGVIHVLEEQSAGIVAVHAEKEHANASA</sequence>